<comment type="caution">
    <text evidence="6">The sequence shown here is derived from an EMBL/GenBank/DDBJ whole genome shotgun (WGS) entry which is preliminary data.</text>
</comment>
<feature type="domain" description="C-glycoside deglycosidase beta subunit" evidence="5">
    <location>
        <begin position="17"/>
        <end position="108"/>
    </location>
</feature>
<organism evidence="6 7">
    <name type="scientific">Pseudonocardia halophobica</name>
    <dbReference type="NCBI Taxonomy" id="29401"/>
    <lineage>
        <taxon>Bacteria</taxon>
        <taxon>Bacillati</taxon>
        <taxon>Actinomycetota</taxon>
        <taxon>Actinomycetes</taxon>
        <taxon>Pseudonocardiales</taxon>
        <taxon>Pseudonocardiaceae</taxon>
        <taxon>Pseudonocardia</taxon>
    </lineage>
</organism>
<dbReference type="GO" id="GO:0016829">
    <property type="term" value="F:lyase activity"/>
    <property type="evidence" value="ECO:0007669"/>
    <property type="project" value="UniProtKB-KW"/>
</dbReference>
<sequence length="131" mass="14475">MFAHRLVVDDSLRPTDRGARFQIRLNWYRSLPLASLRVLDVTLDGTPVPAERIGVEVDGVRRALGELGPLIDVWWYVLDPATVHVDLGGPLAHGPHELTVRLGSRVPYIIIGPTIDDVYTVTDQLTTTQAA</sequence>
<keyword evidence="7" id="KW-1185">Reference proteome</keyword>
<proteinExistence type="inferred from homology"/>
<reference evidence="6" key="2">
    <citation type="submission" date="2023-01" db="EMBL/GenBank/DDBJ databases">
        <authorList>
            <person name="Sun Q."/>
            <person name="Evtushenko L."/>
        </authorList>
    </citation>
    <scope>NUCLEOTIDE SEQUENCE</scope>
    <source>
        <strain evidence="6">VKM Ac-1069</strain>
    </source>
</reference>
<evidence type="ECO:0000256" key="2">
    <source>
        <dbReference type="ARBA" id="ARBA00023277"/>
    </source>
</evidence>
<keyword evidence="2" id="KW-0119">Carbohydrate metabolism</keyword>
<evidence type="ECO:0000256" key="3">
    <source>
        <dbReference type="ARBA" id="ARBA00046336"/>
    </source>
</evidence>
<evidence type="ECO:0000313" key="6">
    <source>
        <dbReference type="EMBL" id="GLL09656.1"/>
    </source>
</evidence>
<evidence type="ECO:0000256" key="1">
    <source>
        <dbReference type="ARBA" id="ARBA00023239"/>
    </source>
</evidence>
<accession>A0A9W6NUP4</accession>
<dbReference type="Proteomes" id="UP001143463">
    <property type="component" value="Unassembled WGS sequence"/>
</dbReference>
<dbReference type="InterPro" id="IPR045959">
    <property type="entry name" value="CGDB"/>
</dbReference>
<evidence type="ECO:0000259" key="5">
    <source>
        <dbReference type="Pfam" id="PF19906"/>
    </source>
</evidence>
<dbReference type="RefSeq" id="WP_037039931.1">
    <property type="nucleotide sequence ID" value="NZ_BAAAUZ010000013.1"/>
</dbReference>
<dbReference type="Pfam" id="PF19906">
    <property type="entry name" value="CGDB"/>
    <property type="match status" value="1"/>
</dbReference>
<reference evidence="6" key="1">
    <citation type="journal article" date="2014" name="Int. J. Syst. Evol. Microbiol.">
        <title>Complete genome sequence of Corynebacterium casei LMG S-19264T (=DSM 44701T), isolated from a smear-ripened cheese.</title>
        <authorList>
            <consortium name="US DOE Joint Genome Institute (JGI-PGF)"/>
            <person name="Walter F."/>
            <person name="Albersmeier A."/>
            <person name="Kalinowski J."/>
            <person name="Ruckert C."/>
        </authorList>
    </citation>
    <scope>NUCLEOTIDE SEQUENCE</scope>
    <source>
        <strain evidence="6">VKM Ac-1069</strain>
    </source>
</reference>
<protein>
    <recommendedName>
        <fullName evidence="4">C-deglycosylation enzyme beta subunit</fullName>
    </recommendedName>
</protein>
<keyword evidence="1" id="KW-0456">Lyase</keyword>
<dbReference type="AlphaFoldDB" id="A0A9W6NUP4"/>
<evidence type="ECO:0000313" key="7">
    <source>
        <dbReference type="Proteomes" id="UP001143463"/>
    </source>
</evidence>
<gene>
    <name evidence="6" type="ORF">GCM10017577_07960</name>
</gene>
<comment type="similarity">
    <text evidence="3">Belongs to the C-glycoside deglycosidase beta subunit family.</text>
</comment>
<evidence type="ECO:0000256" key="4">
    <source>
        <dbReference type="ARBA" id="ARBA00047208"/>
    </source>
</evidence>
<name>A0A9W6NUP4_9PSEU</name>
<dbReference type="EMBL" id="BSFQ01000002">
    <property type="protein sequence ID" value="GLL09656.1"/>
    <property type="molecule type" value="Genomic_DNA"/>
</dbReference>